<dbReference type="PANTHER" id="PTHR44259:SF114">
    <property type="entry name" value="OS06G0707300 PROTEIN"/>
    <property type="match status" value="1"/>
</dbReference>
<protein>
    <submittedName>
        <fullName evidence="2">F-box SKIP23-like protein (DUF295)</fullName>
    </submittedName>
</protein>
<name>A0AAV8G3E9_9POAL</name>
<sequence length="396" mass="44698">MYGLDSQSLFPHFHLRRACKASTGKTSNSHGRDQKLVLPILMAGIRSEPDWSGLAPELLQTIARKLPDISDFVKFRAVCATWRSSAPVSDPPPQLPWFLQQRFEDESDDHLRFYSLFSGKVHTISSPNSSGNELIGPAQDYIVLYDWASHQISLLNPLTDRKVVLPFLDIAPPRLLLQVGPDPIHRGECVALTDNLSILALFKPVQNEWVVIKEPSFLGRNAYYNGMYFIHDHFGVTKVVDTVTRKVLHVIPPSPESWIKEVYNSAWGEKYLVQSAGDILQVCLHDFELHPVTDCQFHICKLEGLSSENGGKPHWVKVSSIGDQILFLDDNNGFSLSCRGFSGFRGNSIYFIKWQANHVYDQPRSVLCRYDIEQARAEPLTCPLTKGGTWIVPSLR</sequence>
<dbReference type="PANTHER" id="PTHR44259">
    <property type="entry name" value="OS07G0183000 PROTEIN-RELATED"/>
    <property type="match status" value="1"/>
</dbReference>
<keyword evidence="3" id="KW-1185">Reference proteome</keyword>
<dbReference type="InterPro" id="IPR005174">
    <property type="entry name" value="KIB1-4_b-propeller"/>
</dbReference>
<evidence type="ECO:0000313" key="3">
    <source>
        <dbReference type="Proteomes" id="UP001140206"/>
    </source>
</evidence>
<dbReference type="Proteomes" id="UP001140206">
    <property type="component" value="Chromosome 2"/>
</dbReference>
<dbReference type="Pfam" id="PF03478">
    <property type="entry name" value="Beta-prop_KIB1-4"/>
    <property type="match status" value="1"/>
</dbReference>
<accession>A0AAV8G3E9</accession>
<proteinExistence type="predicted"/>
<comment type="caution">
    <text evidence="2">The sequence shown here is derived from an EMBL/GenBank/DDBJ whole genome shotgun (WGS) entry which is preliminary data.</text>
</comment>
<gene>
    <name evidence="2" type="ORF">LUZ62_048943</name>
</gene>
<evidence type="ECO:0000313" key="2">
    <source>
        <dbReference type="EMBL" id="KAJ4797697.1"/>
    </source>
</evidence>
<evidence type="ECO:0000259" key="1">
    <source>
        <dbReference type="Pfam" id="PF03478"/>
    </source>
</evidence>
<dbReference type="EMBL" id="JAMFTS010000002">
    <property type="protein sequence ID" value="KAJ4797697.1"/>
    <property type="molecule type" value="Genomic_DNA"/>
</dbReference>
<reference evidence="2" key="1">
    <citation type="submission" date="2022-08" db="EMBL/GenBank/DDBJ databases">
        <authorList>
            <person name="Marques A."/>
        </authorList>
    </citation>
    <scope>NUCLEOTIDE SEQUENCE</scope>
    <source>
        <strain evidence="2">RhyPub2mFocal</strain>
        <tissue evidence="2">Leaves</tissue>
    </source>
</reference>
<organism evidence="2 3">
    <name type="scientific">Rhynchospora pubera</name>
    <dbReference type="NCBI Taxonomy" id="906938"/>
    <lineage>
        <taxon>Eukaryota</taxon>
        <taxon>Viridiplantae</taxon>
        <taxon>Streptophyta</taxon>
        <taxon>Embryophyta</taxon>
        <taxon>Tracheophyta</taxon>
        <taxon>Spermatophyta</taxon>
        <taxon>Magnoliopsida</taxon>
        <taxon>Liliopsida</taxon>
        <taxon>Poales</taxon>
        <taxon>Cyperaceae</taxon>
        <taxon>Cyperoideae</taxon>
        <taxon>Rhynchosporeae</taxon>
        <taxon>Rhynchospora</taxon>
    </lineage>
</organism>
<dbReference type="InterPro" id="IPR050942">
    <property type="entry name" value="F-box_BR-signaling"/>
</dbReference>
<dbReference type="AlphaFoldDB" id="A0AAV8G3E9"/>
<feature type="domain" description="KIB1-4 beta-propeller" evidence="1">
    <location>
        <begin position="113"/>
        <end position="365"/>
    </location>
</feature>